<dbReference type="EMBL" id="CP038231">
    <property type="protein sequence ID" value="QDH13269.1"/>
    <property type="molecule type" value="Genomic_DNA"/>
</dbReference>
<evidence type="ECO:0000313" key="7">
    <source>
        <dbReference type="Proteomes" id="UP000318709"/>
    </source>
</evidence>
<evidence type="ECO:0000259" key="5">
    <source>
        <dbReference type="Pfam" id="PF01625"/>
    </source>
</evidence>
<evidence type="ECO:0000256" key="2">
    <source>
        <dbReference type="ARBA" id="ARBA00047806"/>
    </source>
</evidence>
<dbReference type="GO" id="GO:0033744">
    <property type="term" value="F:L-methionine:thioredoxin-disulfide S-oxidoreductase activity"/>
    <property type="evidence" value="ECO:0007669"/>
    <property type="project" value="RHEA"/>
</dbReference>
<dbReference type="SUPFAM" id="SSF55068">
    <property type="entry name" value="Peptide methionine sulfoxide reductase"/>
    <property type="match status" value="1"/>
</dbReference>
<evidence type="ECO:0000256" key="3">
    <source>
        <dbReference type="ARBA" id="ARBA00048782"/>
    </source>
</evidence>
<dbReference type="InterPro" id="IPR036509">
    <property type="entry name" value="Met_Sox_Rdtase_MsrA_sf"/>
</dbReference>
<gene>
    <name evidence="4 6" type="primary">msrA</name>
    <name evidence="6" type="ORF">E3E12_02565</name>
</gene>
<dbReference type="Proteomes" id="UP000318709">
    <property type="component" value="Chromosome"/>
</dbReference>
<feature type="domain" description="Peptide methionine sulphoxide reductase MsrA" evidence="5">
    <location>
        <begin position="8"/>
        <end position="160"/>
    </location>
</feature>
<name>A0A4Y6U7A7_9PROT</name>
<reference evidence="6 7" key="1">
    <citation type="submission" date="2019-03" db="EMBL/GenBank/DDBJ databases">
        <title>The complete genome sequence of Swingsia_sp. F3b2 LMG30590(T).</title>
        <authorList>
            <person name="Chua K.-O."/>
            <person name="Chan K.-G."/>
            <person name="See-Too W.-S."/>
        </authorList>
    </citation>
    <scope>NUCLEOTIDE SEQUENCE [LARGE SCALE GENOMIC DNA]</scope>
    <source>
        <strain evidence="6 7">F3b2</strain>
    </source>
</reference>
<accession>A0A4Y6U7A7</accession>
<evidence type="ECO:0000256" key="1">
    <source>
        <dbReference type="ARBA" id="ARBA00023002"/>
    </source>
</evidence>
<dbReference type="GO" id="GO:0008113">
    <property type="term" value="F:peptide-methionine (S)-S-oxide reductase activity"/>
    <property type="evidence" value="ECO:0007669"/>
    <property type="project" value="UniProtKB-UniRule"/>
</dbReference>
<dbReference type="InterPro" id="IPR002569">
    <property type="entry name" value="Met_Sox_Rdtase_MsrA_dom"/>
</dbReference>
<evidence type="ECO:0000313" key="6">
    <source>
        <dbReference type="EMBL" id="QDH13269.1"/>
    </source>
</evidence>
<evidence type="ECO:0000256" key="4">
    <source>
        <dbReference type="HAMAP-Rule" id="MF_01401"/>
    </source>
</evidence>
<comment type="similarity">
    <text evidence="4">Belongs to the MsrA Met sulfoxide reductase family.</text>
</comment>
<protein>
    <recommendedName>
        <fullName evidence="4">Peptide methionine sulfoxide reductase MsrA</fullName>
        <shortName evidence="4">Protein-methionine-S-oxide reductase</shortName>
        <ecNumber evidence="4">1.8.4.11</ecNumber>
    </recommendedName>
    <alternativeName>
        <fullName evidence="4">Peptide-methionine (S)-S-oxide reductase</fullName>
        <shortName evidence="4">Peptide Met(O) reductase</shortName>
    </alternativeName>
</protein>
<keyword evidence="7" id="KW-1185">Reference proteome</keyword>
<proteinExistence type="inferred from homology"/>
<comment type="catalytic activity">
    <reaction evidence="3 4">
        <text>[thioredoxin]-disulfide + L-methionine + H2O = L-methionine (S)-S-oxide + [thioredoxin]-dithiol</text>
        <dbReference type="Rhea" id="RHEA:19993"/>
        <dbReference type="Rhea" id="RHEA-COMP:10698"/>
        <dbReference type="Rhea" id="RHEA-COMP:10700"/>
        <dbReference type="ChEBI" id="CHEBI:15377"/>
        <dbReference type="ChEBI" id="CHEBI:29950"/>
        <dbReference type="ChEBI" id="CHEBI:50058"/>
        <dbReference type="ChEBI" id="CHEBI:57844"/>
        <dbReference type="ChEBI" id="CHEBI:58772"/>
        <dbReference type="EC" id="1.8.4.11"/>
    </reaction>
</comment>
<keyword evidence="1 4" id="KW-0560">Oxidoreductase</keyword>
<dbReference type="AlphaFoldDB" id="A0A4Y6U7A7"/>
<feature type="active site" evidence="4">
    <location>
        <position position="15"/>
    </location>
</feature>
<dbReference type="PANTHER" id="PTHR43774:SF1">
    <property type="entry name" value="PEPTIDE METHIONINE SULFOXIDE REDUCTASE MSRA 2"/>
    <property type="match status" value="1"/>
</dbReference>
<dbReference type="OrthoDB" id="4174719at2"/>
<sequence>MTHATTETILLGGGCFWCMEAVFKGLRGIKAVLPGYAGGHTPHPTYEEVCTNTTGHAEVIEVVFDPAEMPLRDLLAIYFTTHNPTEINRQGNDVGEQYRSVVYGTPQQLAVAEKVRQAIDESNIWGKPVVTALEPRPTFWPAEEQHQDYFARNPDKAYCQAVIAPKVAKARQLYRARYSQDQPS</sequence>
<dbReference type="KEGG" id="swf:E3E12_02565"/>
<dbReference type="Gene3D" id="3.30.1060.10">
    <property type="entry name" value="Peptide methionine sulphoxide reductase MsrA"/>
    <property type="match status" value="1"/>
</dbReference>
<dbReference type="PANTHER" id="PTHR43774">
    <property type="entry name" value="PEPTIDE METHIONINE SULFOXIDE REDUCTASE"/>
    <property type="match status" value="1"/>
</dbReference>
<dbReference type="Pfam" id="PF01625">
    <property type="entry name" value="PMSR"/>
    <property type="match status" value="1"/>
</dbReference>
<dbReference type="RefSeq" id="WP_141442930.1">
    <property type="nucleotide sequence ID" value="NZ_CP038231.1"/>
</dbReference>
<comment type="function">
    <text evidence="4">Has an important function as a repair enzyme for proteins that have been inactivated by oxidation. Catalyzes the reversible oxidation-reduction of methionine sulfoxide in proteins to methionine.</text>
</comment>
<dbReference type="NCBIfam" id="TIGR00401">
    <property type="entry name" value="msrA"/>
    <property type="match status" value="1"/>
</dbReference>
<dbReference type="EC" id="1.8.4.11" evidence="4"/>
<organism evidence="6 7">
    <name type="scientific">Formicincola oecophyllae</name>
    <dbReference type="NCBI Taxonomy" id="2558361"/>
    <lineage>
        <taxon>Bacteria</taxon>
        <taxon>Pseudomonadati</taxon>
        <taxon>Pseudomonadota</taxon>
        <taxon>Alphaproteobacteria</taxon>
        <taxon>Acetobacterales</taxon>
        <taxon>Acetobacteraceae</taxon>
        <taxon>Formicincola</taxon>
    </lineage>
</organism>
<comment type="catalytic activity">
    <reaction evidence="2 4">
        <text>L-methionyl-[protein] + [thioredoxin]-disulfide + H2O = L-methionyl-(S)-S-oxide-[protein] + [thioredoxin]-dithiol</text>
        <dbReference type="Rhea" id="RHEA:14217"/>
        <dbReference type="Rhea" id="RHEA-COMP:10698"/>
        <dbReference type="Rhea" id="RHEA-COMP:10700"/>
        <dbReference type="Rhea" id="RHEA-COMP:12313"/>
        <dbReference type="Rhea" id="RHEA-COMP:12315"/>
        <dbReference type="ChEBI" id="CHEBI:15377"/>
        <dbReference type="ChEBI" id="CHEBI:16044"/>
        <dbReference type="ChEBI" id="CHEBI:29950"/>
        <dbReference type="ChEBI" id="CHEBI:44120"/>
        <dbReference type="ChEBI" id="CHEBI:50058"/>
        <dbReference type="EC" id="1.8.4.11"/>
    </reaction>
</comment>
<dbReference type="HAMAP" id="MF_01401">
    <property type="entry name" value="MsrA"/>
    <property type="match status" value="1"/>
</dbReference>